<organism evidence="1 2">
    <name type="scientific">Salinivibrio kushneri</name>
    <dbReference type="NCBI Taxonomy" id="1908198"/>
    <lineage>
        <taxon>Bacteria</taxon>
        <taxon>Pseudomonadati</taxon>
        <taxon>Pseudomonadota</taxon>
        <taxon>Gammaproteobacteria</taxon>
        <taxon>Vibrionales</taxon>
        <taxon>Vibrionaceae</taxon>
        <taxon>Salinivibrio</taxon>
    </lineage>
</organism>
<reference evidence="1" key="1">
    <citation type="submission" date="2022-09" db="EMBL/GenBank/DDBJ databases">
        <authorList>
            <person name="Li Z.-J."/>
        </authorList>
    </citation>
    <scope>NUCLEOTIDE SEQUENCE</scope>
    <source>
        <strain evidence="1">TGB11</strain>
    </source>
</reference>
<name>A0AA47KL09_9GAMM</name>
<dbReference type="AlphaFoldDB" id="A0AA47KL09"/>
<dbReference type="RefSeq" id="WP_269579161.1">
    <property type="nucleotide sequence ID" value="NZ_CP114588.1"/>
</dbReference>
<gene>
    <name evidence="1" type="ORF">N8M53_00865</name>
</gene>
<dbReference type="Proteomes" id="UP001164748">
    <property type="component" value="Chromosome"/>
</dbReference>
<proteinExistence type="predicted"/>
<dbReference type="Pfam" id="PF11333">
    <property type="entry name" value="DUF3135"/>
    <property type="match status" value="1"/>
</dbReference>
<evidence type="ECO:0000313" key="1">
    <source>
        <dbReference type="EMBL" id="WBA08814.1"/>
    </source>
</evidence>
<dbReference type="EMBL" id="CP114588">
    <property type="protein sequence ID" value="WBA08814.1"/>
    <property type="molecule type" value="Genomic_DNA"/>
</dbReference>
<dbReference type="InterPro" id="IPR021482">
    <property type="entry name" value="DUF3135"/>
</dbReference>
<evidence type="ECO:0000313" key="2">
    <source>
        <dbReference type="Proteomes" id="UP001164748"/>
    </source>
</evidence>
<accession>A0AA47KL09</accession>
<sequence length="117" mass="13146">MKTLPSFDELAALAESDPRALEELRLRMSEDVIANASYATQPQLHAMLSHINRMIDHGKNPLHVNVMLFQALTRQYSRFATAFTAPEELRSHQADIMDFRVGQAARKATANAPERPS</sequence>
<protein>
    <submittedName>
        <fullName evidence="1">DUF3135 domain-containing protein</fullName>
    </submittedName>
</protein>